<dbReference type="InterPro" id="IPR050807">
    <property type="entry name" value="TransReg_Diox_bact_type"/>
</dbReference>
<dbReference type="Pfam" id="PF01381">
    <property type="entry name" value="HTH_3"/>
    <property type="match status" value="1"/>
</dbReference>
<keyword evidence="1" id="KW-0238">DNA-binding</keyword>
<dbReference type="GO" id="GO:0003700">
    <property type="term" value="F:DNA-binding transcription factor activity"/>
    <property type="evidence" value="ECO:0007669"/>
    <property type="project" value="TreeGrafter"/>
</dbReference>
<dbReference type="CDD" id="cd00093">
    <property type="entry name" value="HTH_XRE"/>
    <property type="match status" value="1"/>
</dbReference>
<feature type="domain" description="HTH cro/C1-type" evidence="2">
    <location>
        <begin position="25"/>
        <end position="79"/>
    </location>
</feature>
<evidence type="ECO:0000313" key="4">
    <source>
        <dbReference type="Proteomes" id="UP000095512"/>
    </source>
</evidence>
<dbReference type="RefSeq" id="WP_081031262.1">
    <property type="nucleotide sequence ID" value="NZ_CATYWZ010000105.1"/>
</dbReference>
<dbReference type="Proteomes" id="UP000095512">
    <property type="component" value="Unassembled WGS sequence"/>
</dbReference>
<sequence>MGNNTGNNKETKITLSPDATMGDKIRAARISLGMSQAELSRRTGLTSRAIRYYESNNRTPTVDAIKKVSEALGLSTDYFIDDAAFQEQLEKEAFLAEAQEKYGSRGKAQAKRIAEETRALYAGGELSEADKQGFMEEMMEIFMEAKEEAKVYTPKKYRKEN</sequence>
<gene>
    <name evidence="3" type="ORF">ERS852480_04699</name>
</gene>
<dbReference type="InterPro" id="IPR010982">
    <property type="entry name" value="Lambda_DNA-bd_dom_sf"/>
</dbReference>
<name>A0A174T1D9_9FIRM</name>
<dbReference type="AlphaFoldDB" id="A0A174T1D9"/>
<protein>
    <submittedName>
        <fullName evidence="3">Helix-turn-helix</fullName>
    </submittedName>
</protein>
<accession>A0A174T1D9</accession>
<evidence type="ECO:0000256" key="1">
    <source>
        <dbReference type="ARBA" id="ARBA00023125"/>
    </source>
</evidence>
<organism evidence="3 4">
    <name type="scientific">Enterocloster clostridioformis</name>
    <dbReference type="NCBI Taxonomy" id="1531"/>
    <lineage>
        <taxon>Bacteria</taxon>
        <taxon>Bacillati</taxon>
        <taxon>Bacillota</taxon>
        <taxon>Clostridia</taxon>
        <taxon>Lachnospirales</taxon>
        <taxon>Lachnospiraceae</taxon>
        <taxon>Enterocloster</taxon>
    </lineage>
</organism>
<dbReference type="EMBL" id="CZAB01000077">
    <property type="protein sequence ID" value="CUQ03793.1"/>
    <property type="molecule type" value="Genomic_DNA"/>
</dbReference>
<proteinExistence type="predicted"/>
<dbReference type="PANTHER" id="PTHR46797:SF1">
    <property type="entry name" value="METHYLPHOSPHONATE SYNTHASE"/>
    <property type="match status" value="1"/>
</dbReference>
<dbReference type="PANTHER" id="PTHR46797">
    <property type="entry name" value="HTH-TYPE TRANSCRIPTIONAL REGULATOR"/>
    <property type="match status" value="1"/>
</dbReference>
<dbReference type="Gene3D" id="1.10.260.40">
    <property type="entry name" value="lambda repressor-like DNA-binding domains"/>
    <property type="match status" value="1"/>
</dbReference>
<reference evidence="3 4" key="1">
    <citation type="submission" date="2015-09" db="EMBL/GenBank/DDBJ databases">
        <authorList>
            <consortium name="Pathogen Informatics"/>
        </authorList>
    </citation>
    <scope>NUCLEOTIDE SEQUENCE [LARGE SCALE GENOMIC DNA]</scope>
    <source>
        <strain evidence="3 4">2789STDY5834865</strain>
    </source>
</reference>
<dbReference type="SUPFAM" id="SSF47413">
    <property type="entry name" value="lambda repressor-like DNA-binding domains"/>
    <property type="match status" value="1"/>
</dbReference>
<dbReference type="GO" id="GO:0005829">
    <property type="term" value="C:cytosol"/>
    <property type="evidence" value="ECO:0007669"/>
    <property type="project" value="TreeGrafter"/>
</dbReference>
<evidence type="ECO:0000259" key="2">
    <source>
        <dbReference type="PROSITE" id="PS50943"/>
    </source>
</evidence>
<evidence type="ECO:0000313" key="3">
    <source>
        <dbReference type="EMBL" id="CUQ03793.1"/>
    </source>
</evidence>
<dbReference type="PROSITE" id="PS50943">
    <property type="entry name" value="HTH_CROC1"/>
    <property type="match status" value="1"/>
</dbReference>
<dbReference type="SMART" id="SM00530">
    <property type="entry name" value="HTH_XRE"/>
    <property type="match status" value="1"/>
</dbReference>
<dbReference type="InterPro" id="IPR001387">
    <property type="entry name" value="Cro/C1-type_HTH"/>
</dbReference>
<dbReference type="GO" id="GO:0003677">
    <property type="term" value="F:DNA binding"/>
    <property type="evidence" value="ECO:0007669"/>
    <property type="project" value="UniProtKB-KW"/>
</dbReference>